<protein>
    <submittedName>
        <fullName evidence="2">Uncharacterized protein</fullName>
    </submittedName>
</protein>
<feature type="region of interest" description="Disordered" evidence="1">
    <location>
        <begin position="1"/>
        <end position="24"/>
    </location>
</feature>
<reference evidence="2 3" key="1">
    <citation type="submission" date="2021-07" db="EMBL/GenBank/DDBJ databases">
        <title>Flavobacterium sp. nov. isolated from sediment on the Taihu Lake.</title>
        <authorList>
            <person name="Qu J.-H."/>
        </authorList>
    </citation>
    <scope>NUCLEOTIDE SEQUENCE [LARGE SCALE GENOMIC DNA]</scope>
    <source>
        <strain evidence="2 3">NAS39</strain>
    </source>
</reference>
<dbReference type="RefSeq" id="WP_219318927.1">
    <property type="nucleotide sequence ID" value="NZ_JAHWYN010000024.1"/>
</dbReference>
<evidence type="ECO:0000313" key="2">
    <source>
        <dbReference type="EMBL" id="MBW4362443.1"/>
    </source>
</evidence>
<dbReference type="Proteomes" id="UP000812031">
    <property type="component" value="Unassembled WGS sequence"/>
</dbReference>
<comment type="caution">
    <text evidence="2">The sequence shown here is derived from an EMBL/GenBank/DDBJ whole genome shotgun (WGS) entry which is preliminary data.</text>
</comment>
<evidence type="ECO:0000256" key="1">
    <source>
        <dbReference type="SAM" id="MobiDB-lite"/>
    </source>
</evidence>
<evidence type="ECO:0000313" key="3">
    <source>
        <dbReference type="Proteomes" id="UP000812031"/>
    </source>
</evidence>
<gene>
    <name evidence="2" type="ORF">KZH69_18300</name>
</gene>
<keyword evidence="3" id="KW-1185">Reference proteome</keyword>
<organism evidence="2 3">
    <name type="scientific">Flavobacterium taihuense</name>
    <dbReference type="NCBI Taxonomy" id="2857508"/>
    <lineage>
        <taxon>Bacteria</taxon>
        <taxon>Pseudomonadati</taxon>
        <taxon>Bacteroidota</taxon>
        <taxon>Flavobacteriia</taxon>
        <taxon>Flavobacteriales</taxon>
        <taxon>Flavobacteriaceae</taxon>
        <taxon>Flavobacterium</taxon>
    </lineage>
</organism>
<feature type="compositionally biased region" description="Gly residues" evidence="1">
    <location>
        <begin position="15"/>
        <end position="24"/>
    </location>
</feature>
<dbReference type="EMBL" id="JAHWYN010000024">
    <property type="protein sequence ID" value="MBW4362443.1"/>
    <property type="molecule type" value="Genomic_DNA"/>
</dbReference>
<proteinExistence type="predicted"/>
<sequence length="219" mass="23503">MNDSSNAGSFIHSPQGGGNSGGGTPEMNFVLDLLTKKVDPKEELKCFNKTSGATLTIYVQQPNENSEDIIGANSVGHAFIGIEQNGIVRQLGFYPIQSSNSALVAVGKTYDSEIRGNNNYLYHVSISKNINSSELNSIINYIENYPKTYNVNSYACTDFAINVGNIGGMSLKSTTVSSFTYSGRSPGKLGQEIRSMNSTSVLSINKSSNKSPQSKGNCK</sequence>
<accession>A0ABS6Y0I8</accession>
<name>A0ABS6Y0I8_9FLAO</name>